<keyword evidence="2" id="KW-1185">Reference proteome</keyword>
<dbReference type="Proteomes" id="UP000503349">
    <property type="component" value="Chromosome 17"/>
</dbReference>
<name>A0A6G1QIN0_CHAAH</name>
<organism evidence="1 2">
    <name type="scientific">Channa argus</name>
    <name type="common">Northern snakehead</name>
    <name type="synonym">Ophicephalus argus</name>
    <dbReference type="NCBI Taxonomy" id="215402"/>
    <lineage>
        <taxon>Eukaryota</taxon>
        <taxon>Metazoa</taxon>
        <taxon>Chordata</taxon>
        <taxon>Craniata</taxon>
        <taxon>Vertebrata</taxon>
        <taxon>Euteleostomi</taxon>
        <taxon>Actinopterygii</taxon>
        <taxon>Neopterygii</taxon>
        <taxon>Teleostei</taxon>
        <taxon>Neoteleostei</taxon>
        <taxon>Acanthomorphata</taxon>
        <taxon>Anabantaria</taxon>
        <taxon>Anabantiformes</taxon>
        <taxon>Channoidei</taxon>
        <taxon>Channidae</taxon>
        <taxon>Channa</taxon>
    </lineage>
</organism>
<dbReference type="AlphaFoldDB" id="A0A6G1QIN0"/>
<gene>
    <name evidence="1" type="ORF">EXN66_Car017796</name>
</gene>
<dbReference type="EMBL" id="CM015728">
    <property type="protein sequence ID" value="KAF3702108.1"/>
    <property type="molecule type" value="Genomic_DNA"/>
</dbReference>
<protein>
    <submittedName>
        <fullName evidence="1">Uncharacterized protein</fullName>
    </submittedName>
</protein>
<reference evidence="1 2" key="1">
    <citation type="submission" date="2019-02" db="EMBL/GenBank/DDBJ databases">
        <title>Opniocepnalus argus genome.</title>
        <authorList>
            <person name="Zhou C."/>
            <person name="Xiao S."/>
        </authorList>
    </citation>
    <scope>NUCLEOTIDE SEQUENCE [LARGE SCALE GENOMIC DNA]</scope>
    <source>
        <strain evidence="1">OARG1902GOOAL</strain>
        <tissue evidence="1">Muscle</tissue>
    </source>
</reference>
<evidence type="ECO:0000313" key="2">
    <source>
        <dbReference type="Proteomes" id="UP000503349"/>
    </source>
</evidence>
<sequence>MYMGEFVYSHVVVGHLLKLAKRQEVCLVIYKGKTVFGQHNRNTGKGWCPG</sequence>
<evidence type="ECO:0000313" key="1">
    <source>
        <dbReference type="EMBL" id="KAF3702108.1"/>
    </source>
</evidence>
<reference evidence="2" key="2">
    <citation type="submission" date="2019-02" db="EMBL/GenBank/DDBJ databases">
        <title>Opniocepnalus argus Var Kimnra genome.</title>
        <authorList>
            <person name="Zhou C."/>
            <person name="Xiao S."/>
        </authorList>
    </citation>
    <scope>NUCLEOTIDE SEQUENCE [LARGE SCALE GENOMIC DNA]</scope>
</reference>
<accession>A0A6G1QIN0</accession>
<proteinExistence type="predicted"/>